<accession>A0A0B8PD71</accession>
<proteinExistence type="predicted"/>
<dbReference type="AlphaFoldDB" id="A0A0B8PD71"/>
<dbReference type="PANTHER" id="PTHR30505">
    <property type="entry name" value="FRUCTOSE-LIKE PERMEASE"/>
    <property type="match status" value="1"/>
</dbReference>
<dbReference type="GO" id="GO:0009401">
    <property type="term" value="P:phosphoenolpyruvate-dependent sugar phosphotransferase system"/>
    <property type="evidence" value="ECO:0007669"/>
    <property type="project" value="UniProtKB-KW"/>
</dbReference>
<evidence type="ECO:0000256" key="2">
    <source>
        <dbReference type="ARBA" id="ARBA00022597"/>
    </source>
</evidence>
<keyword evidence="4" id="KW-0472">Membrane</keyword>
<gene>
    <name evidence="5" type="ORF">JCM19232_966</name>
</gene>
<feature type="transmembrane region" description="Helical" evidence="4">
    <location>
        <begin position="20"/>
        <end position="43"/>
    </location>
</feature>
<keyword evidence="4" id="KW-1133">Transmembrane helix</keyword>
<keyword evidence="3" id="KW-0598">Phosphotransferase system</keyword>
<evidence type="ECO:0000313" key="5">
    <source>
        <dbReference type="EMBL" id="GAM64296.1"/>
    </source>
</evidence>
<dbReference type="InterPro" id="IPR050864">
    <property type="entry name" value="Bacterial_PTS_Sugar_Transport"/>
</dbReference>
<dbReference type="Proteomes" id="UP000031670">
    <property type="component" value="Unassembled WGS sequence"/>
</dbReference>
<evidence type="ECO:0000256" key="3">
    <source>
        <dbReference type="ARBA" id="ARBA00022683"/>
    </source>
</evidence>
<name>A0A0B8PD71_9VIBR</name>
<reference evidence="5 6" key="1">
    <citation type="submission" date="2015-01" db="EMBL/GenBank/DDBJ databases">
        <title>Vibrio sp. C5 JCM 19232 whole genome shotgun sequence.</title>
        <authorList>
            <person name="Sawabe T."/>
            <person name="Meirelles P."/>
            <person name="Feng G."/>
            <person name="Sayaka M."/>
            <person name="Hattori M."/>
            <person name="Ohkuma M."/>
        </authorList>
    </citation>
    <scope>NUCLEOTIDE SEQUENCE [LARGE SCALE GENOMIC DNA]</scope>
    <source>
        <strain evidence="5 6">JCM19232</strain>
    </source>
</reference>
<keyword evidence="4" id="KW-0812">Transmembrane</keyword>
<organism evidence="5 6">
    <name type="scientific">Vibrio ishigakensis</name>
    <dbReference type="NCBI Taxonomy" id="1481914"/>
    <lineage>
        <taxon>Bacteria</taxon>
        <taxon>Pseudomonadati</taxon>
        <taxon>Pseudomonadota</taxon>
        <taxon>Gammaproteobacteria</taxon>
        <taxon>Vibrionales</taxon>
        <taxon>Vibrionaceae</taxon>
        <taxon>Vibrio</taxon>
    </lineage>
</organism>
<sequence>MSTESLSKLKGHLLFGTSHMLPFIVAGGVLLSIAVMLSGKGAVPDSGILADISTIGIKGLVLFPIILGGYIAYSLADKPALAPA</sequence>
<dbReference type="GO" id="GO:0090563">
    <property type="term" value="F:protein-phosphocysteine-sugar phosphotransferase activity"/>
    <property type="evidence" value="ECO:0007669"/>
    <property type="project" value="TreeGrafter"/>
</dbReference>
<dbReference type="EMBL" id="BBSA01000012">
    <property type="protein sequence ID" value="GAM64296.1"/>
    <property type="molecule type" value="Genomic_DNA"/>
</dbReference>
<protein>
    <submittedName>
        <fullName evidence="5">PTS system</fullName>
    </submittedName>
</protein>
<reference evidence="5 6" key="2">
    <citation type="submission" date="2015-01" db="EMBL/GenBank/DDBJ databases">
        <authorList>
            <consortium name="NBRP consortium"/>
            <person name="Sawabe T."/>
            <person name="Meirelles P."/>
            <person name="Feng G."/>
            <person name="Sayaka M."/>
            <person name="Hattori M."/>
            <person name="Ohkuma M."/>
        </authorList>
    </citation>
    <scope>NUCLEOTIDE SEQUENCE [LARGE SCALE GENOMIC DNA]</scope>
    <source>
        <strain evidence="5 6">JCM19232</strain>
    </source>
</reference>
<feature type="transmembrane region" description="Helical" evidence="4">
    <location>
        <begin position="55"/>
        <end position="76"/>
    </location>
</feature>
<keyword evidence="1" id="KW-0813">Transport</keyword>
<dbReference type="PANTHER" id="PTHR30505:SF0">
    <property type="entry name" value="FRUCTOSE-LIKE PTS SYSTEM EIIBC COMPONENT-RELATED"/>
    <property type="match status" value="1"/>
</dbReference>
<keyword evidence="2" id="KW-0762">Sugar transport</keyword>
<dbReference type="GO" id="GO:0005886">
    <property type="term" value="C:plasma membrane"/>
    <property type="evidence" value="ECO:0007669"/>
    <property type="project" value="TreeGrafter"/>
</dbReference>
<evidence type="ECO:0000256" key="1">
    <source>
        <dbReference type="ARBA" id="ARBA00022448"/>
    </source>
</evidence>
<comment type="caution">
    <text evidence="5">The sequence shown here is derived from an EMBL/GenBank/DDBJ whole genome shotgun (WGS) entry which is preliminary data.</text>
</comment>
<evidence type="ECO:0000256" key="4">
    <source>
        <dbReference type="SAM" id="Phobius"/>
    </source>
</evidence>
<evidence type="ECO:0000313" key="6">
    <source>
        <dbReference type="Proteomes" id="UP000031670"/>
    </source>
</evidence>